<keyword evidence="1" id="KW-1133">Transmembrane helix</keyword>
<feature type="transmembrane region" description="Helical" evidence="1">
    <location>
        <begin position="1000"/>
        <end position="1019"/>
    </location>
</feature>
<feature type="transmembrane region" description="Helical" evidence="1">
    <location>
        <begin position="457"/>
        <end position="475"/>
    </location>
</feature>
<dbReference type="Gene3D" id="1.20.1640.10">
    <property type="entry name" value="Multidrug efflux transporter AcrB transmembrane domain"/>
    <property type="match status" value="2"/>
</dbReference>
<dbReference type="Gene3D" id="3.30.70.1440">
    <property type="entry name" value="Multidrug efflux transporter AcrB pore domain"/>
    <property type="match status" value="1"/>
</dbReference>
<protein>
    <submittedName>
        <fullName evidence="2">Efflux RND transporter permease subunit</fullName>
    </submittedName>
</protein>
<feature type="transmembrane region" description="Helical" evidence="1">
    <location>
        <begin position="332"/>
        <end position="351"/>
    </location>
</feature>
<feature type="transmembrane region" description="Helical" evidence="1">
    <location>
        <begin position="358"/>
        <end position="378"/>
    </location>
</feature>
<dbReference type="Gene3D" id="3.30.70.1430">
    <property type="entry name" value="Multidrug efflux transporter AcrB pore domain"/>
    <property type="match status" value="2"/>
</dbReference>
<dbReference type="EMBL" id="CP089984">
    <property type="protein sequence ID" value="WXB13525.1"/>
    <property type="molecule type" value="Genomic_DNA"/>
</dbReference>
<dbReference type="InterPro" id="IPR027463">
    <property type="entry name" value="AcrB_DN_DC_subdom"/>
</dbReference>
<dbReference type="PANTHER" id="PTHR32063:SF8">
    <property type="entry name" value="CATION EFFLUX PROTEIN"/>
    <property type="match status" value="1"/>
</dbReference>
<dbReference type="Gene3D" id="3.30.70.1320">
    <property type="entry name" value="Multidrug efflux transporter AcrB pore domain like"/>
    <property type="match status" value="1"/>
</dbReference>
<feature type="transmembrane region" description="Helical" evidence="1">
    <location>
        <begin position="897"/>
        <end position="917"/>
    </location>
</feature>
<sequence>MTGTSLRNPIAVLMACIALIVFSAVVTPRLSVDTFPELTPPVLVVGTQVPGMGPKDVEKTITWRLEKFVSATPGVDHVQSVSRAGLSIIYVWLKWGTELNSAQTLVQQQVAFAMSSVPKSLGVVPSFVLQYDPTNAPVVQIAVYGGGLSGPRIYDYAANVIEPVLEGIPGVASAAPDGGRERQINVVVDPVRASARGITGAEVSAAVARANALLPSGRFIAKGFDANVYTNAVPKKVAEIGEAVVKVVDGRPVLIQDVARVEDGGSPSTQGVAIDGEESVYLNVLRVPGGNVLAIVDAVGAALGEMKDLPPGMKIVPVFDQSTFVRSTFHGLKAEIVQAFCLVALVILLFLQSPRSVAIAAVAVPISFAIILIVLYVSGQTLNAFTLGGLTLSMGPLVDISVVVLESVHRQRLAGKSAFQAALDGTNAVAIPALAATLSTIAVLLPVVLLAGLAKKLFAPLALTVATGMVAGYVVSMTVTPVACRYFLGHAHTEPGPLAKRVEVLLGKVTSAYVSALAAVLPYRGYVAVAATILVVASAWAASRLPTTFFPEVDEGMECTYVRFAPGTSLEDANRKMGEMGKLLRQELPPGSVELVLTNVGTPGKARSAMNSPNAGPHMGFIRLALSNPAHRALSQRDIADRMRGILVHAYPGVDFLQAPGGLVASVFANGYLAPIVVELRGENLDELMARSRAVAEVARQVPGIRDIYTNLQTDYPEIRVDGNRQEAGLVGVSLRDVAQTTLEGTLGNINTPGVWVDGSNGQSYYVVTSYDPEAVRDANALAALPVRATVGSGAVALGTYGHIERGAGPIAIERDQLTRAATIYLQTEGRDIGSAARELEEKLAKDPRTKDVPFSFVGQIDLMRTTFSGLGVAVGLAIMVVFMIMATQFQSLRLPFVMLFAVPVALVGIVFALLAAGQGFSITALMGVLMVIGIAVSNGILLVDHANRVLQRCGDAREAILEAARVRFVPIAMTSLATIIGLLPTALGLEKAAAANQPLALAVVGGLSSSTLLSLFLVPAMFTAIAKRNDETSGLEVTSKGMLAS</sequence>
<keyword evidence="3" id="KW-1185">Reference proteome</keyword>
<dbReference type="RefSeq" id="WP_394823137.1">
    <property type="nucleotide sequence ID" value="NZ_CP089984.1"/>
</dbReference>
<dbReference type="InterPro" id="IPR001036">
    <property type="entry name" value="Acrflvin-R"/>
</dbReference>
<dbReference type="SUPFAM" id="SSF82866">
    <property type="entry name" value="Multidrug efflux transporter AcrB transmembrane domain"/>
    <property type="match status" value="2"/>
</dbReference>
<evidence type="ECO:0000313" key="3">
    <source>
        <dbReference type="Proteomes" id="UP001370348"/>
    </source>
</evidence>
<proteinExistence type="predicted"/>
<evidence type="ECO:0000256" key="1">
    <source>
        <dbReference type="SAM" id="Phobius"/>
    </source>
</evidence>
<feature type="transmembrane region" description="Helical" evidence="1">
    <location>
        <begin position="863"/>
        <end position="885"/>
    </location>
</feature>
<dbReference type="PANTHER" id="PTHR32063">
    <property type="match status" value="1"/>
</dbReference>
<dbReference type="Gene3D" id="3.30.2090.10">
    <property type="entry name" value="Multidrug efflux transporter AcrB TolC docking domain, DN and DC subdomains"/>
    <property type="match status" value="2"/>
</dbReference>
<feature type="transmembrane region" description="Helical" evidence="1">
    <location>
        <begin position="965"/>
        <end position="988"/>
    </location>
</feature>
<dbReference type="Proteomes" id="UP001370348">
    <property type="component" value="Chromosome"/>
</dbReference>
<accession>A0ABZ2LT61</accession>
<feature type="transmembrane region" description="Helical" evidence="1">
    <location>
        <begin position="923"/>
        <end position="944"/>
    </location>
</feature>
<keyword evidence="1" id="KW-0812">Transmembrane</keyword>
<keyword evidence="1" id="KW-0472">Membrane</keyword>
<feature type="transmembrane region" description="Helical" evidence="1">
    <location>
        <begin position="384"/>
        <end position="408"/>
    </location>
</feature>
<dbReference type="Pfam" id="PF00873">
    <property type="entry name" value="ACR_tran"/>
    <property type="match status" value="1"/>
</dbReference>
<feature type="transmembrane region" description="Helical" evidence="1">
    <location>
        <begin position="429"/>
        <end position="451"/>
    </location>
</feature>
<dbReference type="SUPFAM" id="SSF82714">
    <property type="entry name" value="Multidrug efflux transporter AcrB TolC docking domain, DN and DC subdomains"/>
    <property type="match status" value="2"/>
</dbReference>
<dbReference type="SUPFAM" id="SSF82693">
    <property type="entry name" value="Multidrug efflux transporter AcrB pore domain, PN1, PN2, PC1 and PC2 subdomains"/>
    <property type="match status" value="3"/>
</dbReference>
<gene>
    <name evidence="2" type="ORF">LZC94_37490</name>
</gene>
<reference evidence="2 3" key="1">
    <citation type="submission" date="2021-12" db="EMBL/GenBank/DDBJ databases">
        <title>Discovery of the Pendulisporaceae a myxobacterial family with distinct sporulation behavior and unique specialized metabolism.</title>
        <authorList>
            <person name="Garcia R."/>
            <person name="Popoff A."/>
            <person name="Bader C.D."/>
            <person name="Loehr J."/>
            <person name="Walesch S."/>
            <person name="Walt C."/>
            <person name="Boldt J."/>
            <person name="Bunk B."/>
            <person name="Haeckl F.J.F.P.J."/>
            <person name="Gunesch A.P."/>
            <person name="Birkelbach J."/>
            <person name="Nuebel U."/>
            <person name="Pietschmann T."/>
            <person name="Bach T."/>
            <person name="Mueller R."/>
        </authorList>
    </citation>
    <scope>NUCLEOTIDE SEQUENCE [LARGE SCALE GENOMIC DNA]</scope>
    <source>
        <strain evidence="2 3">MSr11954</strain>
    </source>
</reference>
<name>A0ABZ2LT61_9BACT</name>
<evidence type="ECO:0000313" key="2">
    <source>
        <dbReference type="EMBL" id="WXB13525.1"/>
    </source>
</evidence>
<organism evidence="2 3">
    <name type="scientific">Pendulispora albinea</name>
    <dbReference type="NCBI Taxonomy" id="2741071"/>
    <lineage>
        <taxon>Bacteria</taxon>
        <taxon>Pseudomonadati</taxon>
        <taxon>Myxococcota</taxon>
        <taxon>Myxococcia</taxon>
        <taxon>Myxococcales</taxon>
        <taxon>Sorangiineae</taxon>
        <taxon>Pendulisporaceae</taxon>
        <taxon>Pendulispora</taxon>
    </lineage>
</organism>
<dbReference type="PRINTS" id="PR00702">
    <property type="entry name" value="ACRIFLAVINRP"/>
</dbReference>